<accession>A0A1T5K0D0</accession>
<protein>
    <submittedName>
        <fullName evidence="2">Uncharacterized protein</fullName>
    </submittedName>
</protein>
<dbReference type="AlphaFoldDB" id="A0A1T5K0D0"/>
<dbReference type="EMBL" id="FUZT01000003">
    <property type="protein sequence ID" value="SKC57262.1"/>
    <property type="molecule type" value="Genomic_DNA"/>
</dbReference>
<evidence type="ECO:0000313" key="2">
    <source>
        <dbReference type="EMBL" id="SKC57262.1"/>
    </source>
</evidence>
<gene>
    <name evidence="2" type="ORF">SAMN02194393_01527</name>
</gene>
<feature type="region of interest" description="Disordered" evidence="1">
    <location>
        <begin position="152"/>
        <end position="181"/>
    </location>
</feature>
<evidence type="ECO:0000256" key="1">
    <source>
        <dbReference type="SAM" id="MobiDB-lite"/>
    </source>
</evidence>
<name>A0A1T5K0D0_9FIRM</name>
<dbReference type="STRING" id="36842.SAMN02194393_01527"/>
<evidence type="ECO:0000313" key="3">
    <source>
        <dbReference type="Proteomes" id="UP000190285"/>
    </source>
</evidence>
<proteinExistence type="predicted"/>
<dbReference type="Proteomes" id="UP000190285">
    <property type="component" value="Unassembled WGS sequence"/>
</dbReference>
<keyword evidence="3" id="KW-1185">Reference proteome</keyword>
<sequence>MSEDYYDEEYLKENLYDEISNEEIAASQANNTASYDENFILQKLMEGISREELAKELDHKSYRTLDMYMRRRGYKWDNYKQIYILKSQSNIPSVHSSSTSKVQRILSLFKADIDPKEVAKRVGLKDHRTMAAYMKSKGYIWSSEDQNYTLLKGPISSGENQDSANSSQTTGENHEHNNKDYIEEKRIDASSEGNLSKLDRLNRLIPMLEMIERNKDKLTQLLAINDGGTIPRYVVGGITITKSLCMSHSLSELVKEFSKEKNISQKEIFEVAIIEFLEKYGYENEINALFT</sequence>
<organism evidence="2 3">
    <name type="scientific">Maledivibacter halophilus</name>
    <dbReference type="NCBI Taxonomy" id="36842"/>
    <lineage>
        <taxon>Bacteria</taxon>
        <taxon>Bacillati</taxon>
        <taxon>Bacillota</taxon>
        <taxon>Clostridia</taxon>
        <taxon>Peptostreptococcales</taxon>
        <taxon>Caminicellaceae</taxon>
        <taxon>Maledivibacter</taxon>
    </lineage>
</organism>
<reference evidence="2 3" key="1">
    <citation type="submission" date="2017-02" db="EMBL/GenBank/DDBJ databases">
        <authorList>
            <person name="Peterson S.W."/>
        </authorList>
    </citation>
    <scope>NUCLEOTIDE SEQUENCE [LARGE SCALE GENOMIC DNA]</scope>
    <source>
        <strain evidence="2 3">M1</strain>
    </source>
</reference>
<feature type="compositionally biased region" description="Polar residues" evidence="1">
    <location>
        <begin position="157"/>
        <end position="171"/>
    </location>
</feature>
<feature type="compositionally biased region" description="Basic and acidic residues" evidence="1">
    <location>
        <begin position="172"/>
        <end position="181"/>
    </location>
</feature>